<evidence type="ECO:0000259" key="3">
    <source>
        <dbReference type="Pfam" id="PF00107"/>
    </source>
</evidence>
<evidence type="ECO:0000313" key="6">
    <source>
        <dbReference type="Proteomes" id="UP000295668"/>
    </source>
</evidence>
<dbReference type="InterPro" id="IPR013149">
    <property type="entry name" value="ADH-like_C"/>
</dbReference>
<dbReference type="CDD" id="cd08261">
    <property type="entry name" value="Zn_ADH7"/>
    <property type="match status" value="1"/>
</dbReference>
<gene>
    <name evidence="5" type="ORF">EZJ43_09590</name>
</gene>
<evidence type="ECO:0000256" key="1">
    <source>
        <dbReference type="ARBA" id="ARBA00023002"/>
    </source>
</evidence>
<dbReference type="Pfam" id="PF08240">
    <property type="entry name" value="ADH_N"/>
    <property type="match status" value="1"/>
</dbReference>
<sequence>MKVITLNKPGEWKSSEAPIPTKNLGKDEVLVKVKKIGVCGTDLHAFKGSQPFFSYPRILGHELAVEVVEIGNEVKNVAIGDLCCVEPYYNDIEGQAVRRGKTNCGEHLKVLGVHVDGGMQEYFTYPSKFLHKSATLSPDQLVLIEPLAIGYHAVDRAQITANDIVLVIGAGPIGLSVALFAKLSNARVIAMDVDENKLKKCKAITGITDTLMATENTLADLTTLLNGDLPTIIIDATGNSASMMNTFNLVAAGGTIVFVGLFLGDVTFNDPNFHKKELTLKASRAAMSEDFDKIIKLMETGKIDTQLFITHRINFDQVTSEFEKLYAYGGDLVKAVIDLN</sequence>
<keyword evidence="1" id="KW-0560">Oxidoreductase</keyword>
<feature type="transmembrane region" description="Helical" evidence="2">
    <location>
        <begin position="249"/>
        <end position="268"/>
    </location>
</feature>
<dbReference type="InterPro" id="IPR011032">
    <property type="entry name" value="GroES-like_sf"/>
</dbReference>
<name>A0A4R5MLB3_9SPHI</name>
<comment type="caution">
    <text evidence="5">The sequence shown here is derived from an EMBL/GenBank/DDBJ whole genome shotgun (WGS) entry which is preliminary data.</text>
</comment>
<dbReference type="PANTHER" id="PTHR43401:SF3">
    <property type="entry name" value="L-GALACTONATE-5-DEHYDROGENASE"/>
    <property type="match status" value="1"/>
</dbReference>
<organism evidence="5 6">
    <name type="scientific">Pedobacter changchengzhani</name>
    <dbReference type="NCBI Taxonomy" id="2529274"/>
    <lineage>
        <taxon>Bacteria</taxon>
        <taxon>Pseudomonadati</taxon>
        <taxon>Bacteroidota</taxon>
        <taxon>Sphingobacteriia</taxon>
        <taxon>Sphingobacteriales</taxon>
        <taxon>Sphingobacteriaceae</taxon>
        <taxon>Pedobacter</taxon>
    </lineage>
</organism>
<dbReference type="Proteomes" id="UP000295668">
    <property type="component" value="Unassembled WGS sequence"/>
</dbReference>
<dbReference type="EMBL" id="SJCY01000005">
    <property type="protein sequence ID" value="TDG36246.1"/>
    <property type="molecule type" value="Genomic_DNA"/>
</dbReference>
<dbReference type="GO" id="GO:0016491">
    <property type="term" value="F:oxidoreductase activity"/>
    <property type="evidence" value="ECO:0007669"/>
    <property type="project" value="UniProtKB-KW"/>
</dbReference>
<evidence type="ECO:0000259" key="4">
    <source>
        <dbReference type="Pfam" id="PF08240"/>
    </source>
</evidence>
<feature type="domain" description="Alcohol dehydrogenase-like C-terminal" evidence="3">
    <location>
        <begin position="172"/>
        <end position="299"/>
    </location>
</feature>
<feature type="domain" description="Alcohol dehydrogenase-like N-terminal" evidence="4">
    <location>
        <begin position="25"/>
        <end position="132"/>
    </location>
</feature>
<dbReference type="InterPro" id="IPR036291">
    <property type="entry name" value="NAD(P)-bd_dom_sf"/>
</dbReference>
<dbReference type="SUPFAM" id="SSF51735">
    <property type="entry name" value="NAD(P)-binding Rossmann-fold domains"/>
    <property type="match status" value="1"/>
</dbReference>
<dbReference type="AlphaFoldDB" id="A0A4R5MLB3"/>
<dbReference type="Pfam" id="PF00107">
    <property type="entry name" value="ADH_zinc_N"/>
    <property type="match status" value="1"/>
</dbReference>
<dbReference type="RefSeq" id="WP_133262491.1">
    <property type="nucleotide sequence ID" value="NZ_SJCY01000005.1"/>
</dbReference>
<evidence type="ECO:0000313" key="5">
    <source>
        <dbReference type="EMBL" id="TDG36246.1"/>
    </source>
</evidence>
<keyword evidence="2" id="KW-0812">Transmembrane</keyword>
<keyword evidence="2" id="KW-1133">Transmembrane helix</keyword>
<evidence type="ECO:0000256" key="2">
    <source>
        <dbReference type="SAM" id="Phobius"/>
    </source>
</evidence>
<dbReference type="Gene3D" id="3.40.50.720">
    <property type="entry name" value="NAD(P)-binding Rossmann-like Domain"/>
    <property type="match status" value="1"/>
</dbReference>
<dbReference type="OrthoDB" id="9787435at2"/>
<proteinExistence type="predicted"/>
<dbReference type="Gene3D" id="3.90.180.10">
    <property type="entry name" value="Medium-chain alcohol dehydrogenases, catalytic domain"/>
    <property type="match status" value="1"/>
</dbReference>
<reference evidence="5 6" key="1">
    <citation type="submission" date="2019-02" db="EMBL/GenBank/DDBJ databases">
        <title>Pedobacter sp. nov., a novel speices isolated from soil of pinguins habitat in Antarcitica.</title>
        <authorList>
            <person name="He R.-H."/>
        </authorList>
    </citation>
    <scope>NUCLEOTIDE SEQUENCE [LARGE SCALE GENOMIC DNA]</scope>
    <source>
        <strain evidence="5 6">E01020</strain>
    </source>
</reference>
<protein>
    <submittedName>
        <fullName evidence="5">Zinc-binding alcohol dehydrogenase family protein</fullName>
    </submittedName>
</protein>
<dbReference type="PANTHER" id="PTHR43401">
    <property type="entry name" value="L-THREONINE 3-DEHYDROGENASE"/>
    <property type="match status" value="1"/>
</dbReference>
<keyword evidence="2" id="KW-0472">Membrane</keyword>
<accession>A0A4R5MLB3</accession>
<keyword evidence="6" id="KW-1185">Reference proteome</keyword>
<dbReference type="SUPFAM" id="SSF50129">
    <property type="entry name" value="GroES-like"/>
    <property type="match status" value="1"/>
</dbReference>
<dbReference type="InterPro" id="IPR050129">
    <property type="entry name" value="Zn_alcohol_dh"/>
</dbReference>
<dbReference type="InterPro" id="IPR013154">
    <property type="entry name" value="ADH-like_N"/>
</dbReference>